<dbReference type="PANTHER" id="PTHR34475">
    <property type="match status" value="1"/>
</dbReference>
<dbReference type="EMBL" id="SORI01000011">
    <property type="protein sequence ID" value="TDY59730.1"/>
    <property type="molecule type" value="Genomic_DNA"/>
</dbReference>
<evidence type="ECO:0000256" key="2">
    <source>
        <dbReference type="SAM" id="Phobius"/>
    </source>
</evidence>
<evidence type="ECO:0000259" key="3">
    <source>
        <dbReference type="Pfam" id="PF13464"/>
    </source>
</evidence>
<dbReference type="InterPro" id="IPR001387">
    <property type="entry name" value="Cro/C1-type_HTH"/>
</dbReference>
<dbReference type="CDD" id="cd00093">
    <property type="entry name" value="HTH_XRE"/>
    <property type="match status" value="1"/>
</dbReference>
<feature type="region of interest" description="Disordered" evidence="1">
    <location>
        <begin position="162"/>
        <end position="231"/>
    </location>
</feature>
<dbReference type="Pfam" id="PF13413">
    <property type="entry name" value="HTH_25"/>
    <property type="match status" value="1"/>
</dbReference>
<proteinExistence type="predicted"/>
<evidence type="ECO:0000313" key="5">
    <source>
        <dbReference type="Proteomes" id="UP000295066"/>
    </source>
</evidence>
<keyword evidence="2" id="KW-0812">Transmembrane</keyword>
<dbReference type="AlphaFoldDB" id="A0A4R8M3K0"/>
<accession>A0A4R8M3K0</accession>
<evidence type="ECO:0000313" key="4">
    <source>
        <dbReference type="EMBL" id="TDY59730.1"/>
    </source>
</evidence>
<dbReference type="Pfam" id="PF13464">
    <property type="entry name" value="RodZ_C"/>
    <property type="match status" value="1"/>
</dbReference>
<keyword evidence="5" id="KW-1185">Reference proteome</keyword>
<name>A0A4R8M3K0_9BACT</name>
<dbReference type="Gene3D" id="1.10.260.40">
    <property type="entry name" value="lambda repressor-like DNA-binding domains"/>
    <property type="match status" value="1"/>
</dbReference>
<dbReference type="Proteomes" id="UP000295066">
    <property type="component" value="Unassembled WGS sequence"/>
</dbReference>
<comment type="caution">
    <text evidence="4">The sequence shown here is derived from an EMBL/GenBank/DDBJ whole genome shotgun (WGS) entry which is preliminary data.</text>
</comment>
<keyword evidence="2" id="KW-0472">Membrane</keyword>
<protein>
    <submittedName>
        <fullName evidence="4">Cytoskeletal protein RodZ</fullName>
    </submittedName>
</protein>
<evidence type="ECO:0000256" key="1">
    <source>
        <dbReference type="SAM" id="MobiDB-lite"/>
    </source>
</evidence>
<dbReference type="InterPro" id="IPR025194">
    <property type="entry name" value="RodZ-like_C"/>
</dbReference>
<sequence length="317" mass="34640">MPEHREDTLQDLGKEVRRKREELGLSLKDVHEGTKIRTQFLEGIERGDFSEFPGTVYVRGFIRTYLQFIGAEEFWGEYLPVLSEGTERVREEEPSVVGSCTPPTKGFKPASRFWIFAILLLVAVGSSWYVWYTWDQNGVPSFAVREDNGGKNSGTVNETARATAAGESALPQPARTDAGETSNEAGSGSREPLSADQPAAPLAGMTPPPTAAELVGANAPQTPPAAPEKKKDKELVIVANGDCWVRVRQGTKTLYERTLKAGESVSFTVKDRIEVTYGRAGSVRTRWNGEDLGNPGTTRGVERIFYAPDGSTGRVSQ</sequence>
<gene>
    <name evidence="4" type="ORF">C8D99_11164</name>
</gene>
<dbReference type="GO" id="GO:0003677">
    <property type="term" value="F:DNA binding"/>
    <property type="evidence" value="ECO:0007669"/>
    <property type="project" value="InterPro"/>
</dbReference>
<dbReference type="RefSeq" id="WP_166670109.1">
    <property type="nucleotide sequence ID" value="NZ_SORI01000011.1"/>
</dbReference>
<feature type="domain" description="Cytoskeleton protein RodZ-like C-terminal" evidence="3">
    <location>
        <begin position="236"/>
        <end position="301"/>
    </location>
</feature>
<keyword evidence="2" id="KW-1133">Transmembrane helix</keyword>
<organism evidence="4 5">
    <name type="scientific">Aminivibrio pyruvatiphilus</name>
    <dbReference type="NCBI Taxonomy" id="1005740"/>
    <lineage>
        <taxon>Bacteria</taxon>
        <taxon>Thermotogati</taxon>
        <taxon>Synergistota</taxon>
        <taxon>Synergistia</taxon>
        <taxon>Synergistales</taxon>
        <taxon>Aminobacteriaceae</taxon>
        <taxon>Aminivibrio</taxon>
    </lineage>
</organism>
<dbReference type="InterPro" id="IPR010982">
    <property type="entry name" value="Lambda_DNA-bd_dom_sf"/>
</dbReference>
<feature type="transmembrane region" description="Helical" evidence="2">
    <location>
        <begin position="113"/>
        <end position="132"/>
    </location>
</feature>
<reference evidence="4 5" key="1">
    <citation type="submission" date="2019-03" db="EMBL/GenBank/DDBJ databases">
        <title>Genomic Encyclopedia of Type Strains, Phase IV (KMG-IV): sequencing the most valuable type-strain genomes for metagenomic binning, comparative biology and taxonomic classification.</title>
        <authorList>
            <person name="Goeker M."/>
        </authorList>
    </citation>
    <scope>NUCLEOTIDE SEQUENCE [LARGE SCALE GENOMIC DNA]</scope>
    <source>
        <strain evidence="4 5">DSM 25964</strain>
    </source>
</reference>
<dbReference type="InterPro" id="IPR050400">
    <property type="entry name" value="Bact_Cytoskel_RodZ"/>
</dbReference>
<dbReference type="PANTHER" id="PTHR34475:SF1">
    <property type="entry name" value="CYTOSKELETON PROTEIN RODZ"/>
    <property type="match status" value="1"/>
</dbReference>